<dbReference type="Proteomes" id="UP000265618">
    <property type="component" value="Unassembled WGS sequence"/>
</dbReference>
<evidence type="ECO:0000313" key="1">
    <source>
        <dbReference type="EMBL" id="GIQ84028.1"/>
    </source>
</evidence>
<reference evidence="1 2" key="1">
    <citation type="journal article" date="2018" name="PLoS ONE">
        <title>The draft genome of Kipferlia bialata reveals reductive genome evolution in fornicate parasites.</title>
        <authorList>
            <person name="Tanifuji G."/>
            <person name="Takabayashi S."/>
            <person name="Kume K."/>
            <person name="Takagi M."/>
            <person name="Nakayama T."/>
            <person name="Kamikawa R."/>
            <person name="Inagaki Y."/>
            <person name="Hashimoto T."/>
        </authorList>
    </citation>
    <scope>NUCLEOTIDE SEQUENCE [LARGE SCALE GENOMIC DNA]</scope>
    <source>
        <strain evidence="1">NY0173</strain>
    </source>
</reference>
<name>A0A9K3GI76_9EUKA</name>
<dbReference type="Pfam" id="PF13489">
    <property type="entry name" value="Methyltransf_23"/>
    <property type="match status" value="1"/>
</dbReference>
<accession>A0A9K3GI76</accession>
<dbReference type="OrthoDB" id="10017101at2759"/>
<sequence length="225" mass="25916">MTCDCCPLCGNEETETYGVSRDEVRYLSCPVCRLVFRDRSMLLSEEEEKERYAKHENDPADTRYRKFLARLWHPVRDRLRTLSEGASLKGIDFGAGPGPTLNLMAMEDGYPCVTYDPFFNPDREAITRQYAFVTCSEVVEHFNKVSVDMALLTSLVEPGGLLGIMTSRHFEDTNILKWHYREDPTHISFFHNDTVAYVAKQYGFEEPEFVSKSVVLLRKRTEDAC</sequence>
<dbReference type="Gene3D" id="3.40.50.150">
    <property type="entry name" value="Vaccinia Virus protein VP39"/>
    <property type="match status" value="1"/>
</dbReference>
<evidence type="ECO:0000313" key="2">
    <source>
        <dbReference type="Proteomes" id="UP000265618"/>
    </source>
</evidence>
<organism evidence="1 2">
    <name type="scientific">Kipferlia bialata</name>
    <dbReference type="NCBI Taxonomy" id="797122"/>
    <lineage>
        <taxon>Eukaryota</taxon>
        <taxon>Metamonada</taxon>
        <taxon>Carpediemonas-like organisms</taxon>
        <taxon>Kipferlia</taxon>
    </lineage>
</organism>
<dbReference type="InterPro" id="IPR029063">
    <property type="entry name" value="SAM-dependent_MTases_sf"/>
</dbReference>
<proteinExistence type="predicted"/>
<keyword evidence="2" id="KW-1185">Reference proteome</keyword>
<comment type="caution">
    <text evidence="1">The sequence shown here is derived from an EMBL/GenBank/DDBJ whole genome shotgun (WGS) entry which is preliminary data.</text>
</comment>
<gene>
    <name evidence="1" type="ORF">KIPB_005450</name>
</gene>
<dbReference type="AlphaFoldDB" id="A0A9K3GI76"/>
<dbReference type="SUPFAM" id="SSF53335">
    <property type="entry name" value="S-adenosyl-L-methionine-dependent methyltransferases"/>
    <property type="match status" value="1"/>
</dbReference>
<dbReference type="EMBL" id="BDIP01001278">
    <property type="protein sequence ID" value="GIQ84028.1"/>
    <property type="molecule type" value="Genomic_DNA"/>
</dbReference>
<protein>
    <submittedName>
        <fullName evidence="1">Uncharacterized protein</fullName>
    </submittedName>
</protein>